<accession>A0ABM7SL57</accession>
<feature type="compositionally biased region" description="Low complexity" evidence="1">
    <location>
        <begin position="63"/>
        <end position="77"/>
    </location>
</feature>
<feature type="compositionally biased region" description="Polar residues" evidence="1">
    <location>
        <begin position="100"/>
        <end position="111"/>
    </location>
</feature>
<evidence type="ECO:0000313" key="2">
    <source>
        <dbReference type="EMBL" id="BCZ18877.1"/>
    </source>
</evidence>
<organism evidence="2 3">
    <name type="scientific">Helicobacter gastrofelis</name>
    <dbReference type="NCBI Taxonomy" id="2849642"/>
    <lineage>
        <taxon>Bacteria</taxon>
        <taxon>Pseudomonadati</taxon>
        <taxon>Campylobacterota</taxon>
        <taxon>Epsilonproteobacteria</taxon>
        <taxon>Campylobacterales</taxon>
        <taxon>Helicobacteraceae</taxon>
        <taxon>Helicobacter</taxon>
    </lineage>
</organism>
<proteinExistence type="predicted"/>
<protein>
    <recommendedName>
        <fullName evidence="4">Periplasmic protein</fullName>
    </recommendedName>
</protein>
<evidence type="ECO:0000256" key="1">
    <source>
        <dbReference type="SAM" id="MobiDB-lite"/>
    </source>
</evidence>
<keyword evidence="3" id="KW-1185">Reference proteome</keyword>
<name>A0ABM7SL57_9HELI</name>
<feature type="region of interest" description="Disordered" evidence="1">
    <location>
        <begin position="34"/>
        <end position="111"/>
    </location>
</feature>
<reference evidence="2 3" key="1">
    <citation type="submission" date="2021-07" db="EMBL/GenBank/DDBJ databases">
        <title>Novel Helicobacter sp. Isolated from a cat.</title>
        <authorList>
            <person name="Rimbara E."/>
            <person name="Suzuki M."/>
        </authorList>
    </citation>
    <scope>NUCLEOTIDE SEQUENCE [LARGE SCALE GENOMIC DNA]</scope>
    <source>
        <strain evidence="3">NHP19-012</strain>
    </source>
</reference>
<evidence type="ECO:0008006" key="4">
    <source>
        <dbReference type="Google" id="ProtNLM"/>
    </source>
</evidence>
<evidence type="ECO:0000313" key="3">
    <source>
        <dbReference type="Proteomes" id="UP000826146"/>
    </source>
</evidence>
<dbReference type="RefSeq" id="WP_221272319.1">
    <property type="nucleotide sequence ID" value="NZ_AP024819.1"/>
</dbReference>
<gene>
    <name evidence="2" type="ORF">NHP190012_05190</name>
</gene>
<dbReference type="Proteomes" id="UP000826146">
    <property type="component" value="Chromosome"/>
</dbReference>
<sequence length="322" mass="36409">MQHIGVLVVYLVLGGGLLGAQAQEALDTSLIHHHPHKEHKDQTSTTPNHTPKDHATPQESSTHHTPTPQHNNTRTPQIQKQTSSYTPTTEPNHTKAAHTPHNSHNTPSPNLEYIQQSKHTALHPWIYSAVFLTAYFGDGHYKQGYGLLLQKGHVLTSAELAYDKGMYATTFMAQMQDDSAPVLICVARLHIKAIDRNRGLALLNTHAFTNDFCQTRPESFYHARIYRKYAQNLSKCKNAQPGLHMYYPKVSKTNAFIVQDMHQVLKQTQYSKANETMYGRPFFNSVGDFVGMAINNTHDPHSFVPNPVICDFLLNLKHRQIF</sequence>
<dbReference type="EMBL" id="AP024819">
    <property type="protein sequence ID" value="BCZ18877.1"/>
    <property type="molecule type" value="Genomic_DNA"/>
</dbReference>
<feature type="compositionally biased region" description="Polar residues" evidence="1">
    <location>
        <begin position="78"/>
        <end position="91"/>
    </location>
</feature>